<gene>
    <name evidence="3" type="ORF">LZC94_14345</name>
</gene>
<keyword evidence="1" id="KW-0456">Lyase</keyword>
<keyword evidence="4" id="KW-1185">Reference proteome</keyword>
<reference evidence="3 4" key="1">
    <citation type="submission" date="2021-12" db="EMBL/GenBank/DDBJ databases">
        <title>Discovery of the Pendulisporaceae a myxobacterial family with distinct sporulation behavior and unique specialized metabolism.</title>
        <authorList>
            <person name="Garcia R."/>
            <person name="Popoff A."/>
            <person name="Bader C.D."/>
            <person name="Loehr J."/>
            <person name="Walesch S."/>
            <person name="Walt C."/>
            <person name="Boldt J."/>
            <person name="Bunk B."/>
            <person name="Haeckl F.J.F.P.J."/>
            <person name="Gunesch A.P."/>
            <person name="Birkelbach J."/>
            <person name="Nuebel U."/>
            <person name="Pietschmann T."/>
            <person name="Bach T."/>
            <person name="Mueller R."/>
        </authorList>
    </citation>
    <scope>NUCLEOTIDE SEQUENCE [LARGE SCALE GENOMIC DNA]</scope>
    <source>
        <strain evidence="3 4">MSr11954</strain>
    </source>
</reference>
<dbReference type="InterPro" id="IPR006680">
    <property type="entry name" value="Amidohydro-rel"/>
</dbReference>
<dbReference type="PANTHER" id="PTHR21240">
    <property type="entry name" value="2-AMINO-3-CARBOXYLMUCONATE-6-SEMIALDEHYDE DECARBOXYLASE"/>
    <property type="match status" value="1"/>
</dbReference>
<dbReference type="Proteomes" id="UP001370348">
    <property type="component" value="Chromosome"/>
</dbReference>
<feature type="domain" description="Amidohydrolase-related" evidence="2">
    <location>
        <begin position="86"/>
        <end position="375"/>
    </location>
</feature>
<protein>
    <submittedName>
        <fullName evidence="3">Amidohydrolase</fullName>
    </submittedName>
</protein>
<dbReference type="SUPFAM" id="SSF51556">
    <property type="entry name" value="Metallo-dependent hydrolases"/>
    <property type="match status" value="1"/>
</dbReference>
<dbReference type="Pfam" id="PF04909">
    <property type="entry name" value="Amidohydro_2"/>
    <property type="match status" value="1"/>
</dbReference>
<organism evidence="3 4">
    <name type="scientific">Pendulispora albinea</name>
    <dbReference type="NCBI Taxonomy" id="2741071"/>
    <lineage>
        <taxon>Bacteria</taxon>
        <taxon>Pseudomonadati</taxon>
        <taxon>Myxococcota</taxon>
        <taxon>Myxococcia</taxon>
        <taxon>Myxococcales</taxon>
        <taxon>Sorangiineae</taxon>
        <taxon>Pendulisporaceae</taxon>
        <taxon>Pendulispora</taxon>
    </lineage>
</organism>
<accession>A0ABZ2M7C3</accession>
<evidence type="ECO:0000256" key="1">
    <source>
        <dbReference type="ARBA" id="ARBA00023239"/>
    </source>
</evidence>
<evidence type="ECO:0000259" key="2">
    <source>
        <dbReference type="Pfam" id="PF04909"/>
    </source>
</evidence>
<dbReference type="InterPro" id="IPR032466">
    <property type="entry name" value="Metal_Hydrolase"/>
</dbReference>
<name>A0ABZ2M7C3_9BACT</name>
<evidence type="ECO:0000313" key="4">
    <source>
        <dbReference type="Proteomes" id="UP001370348"/>
    </source>
</evidence>
<proteinExistence type="predicted"/>
<evidence type="ECO:0000313" key="3">
    <source>
        <dbReference type="EMBL" id="WXB18410.1"/>
    </source>
</evidence>
<dbReference type="PANTHER" id="PTHR21240:SF28">
    <property type="entry name" value="ISO-OROTATE DECARBOXYLASE (EUROFUNG)"/>
    <property type="match status" value="1"/>
</dbReference>
<dbReference type="RefSeq" id="WP_394828039.1">
    <property type="nucleotide sequence ID" value="NZ_CP089984.1"/>
</dbReference>
<dbReference type="EMBL" id="CP089984">
    <property type="protein sequence ID" value="WXB18410.1"/>
    <property type="molecule type" value="Genomic_DNA"/>
</dbReference>
<dbReference type="InterPro" id="IPR032465">
    <property type="entry name" value="ACMSD"/>
</dbReference>
<sequence>MSEPLAMWPEYLDPELRPYAPRMRVVDTPQAMAQRVAELGARAAVPLLPELTVDGRPLFANWGLEFQLEASRQSQQHRRSIDSATRGAGQLAAMDTAGISEAYLFPTLATFLVHHEELPAPVSAGFARAYNRWLLDYCAEAPARLHPVGMVSRHDPAMTLAELDRIIGDGFRCVVMRPEPIRGLGLGDPRLEPFWTRCEQESIAVAIHGSTHLFGPTVGRDRFTTRFALHACSHPMEAQLAFLALLDAGVLERHPRLKVAFLEAGASWVPHWLWRLDAICYATMPGENARNVTMKPSAYFARQCWVGIELEEPCLRQVIDCIGADRLLYGTDFPHPDHLPSEGDARAERDERDGGTVLTEREQELVFRDNARAFFEGAG</sequence>
<dbReference type="Gene3D" id="3.20.20.140">
    <property type="entry name" value="Metal-dependent hydrolases"/>
    <property type="match status" value="1"/>
</dbReference>